<sequence>MEGRVIEFRKQTRINGTRQSGVPTMREGSYFPASKSCSTELRSHMPATDGRAERAMIGAANRDWLIWCSCLCLGDFMVRLHGDDGWHARAWLGCRVCPPVWSTDFTYATCPSKCRHLKPRISYRSSGTSTTMVCLCCELCRMRNREARFMP</sequence>
<gene>
    <name evidence="1" type="ORF">CC86DRAFT_42412</name>
</gene>
<organism evidence="1 2">
    <name type="scientific">Ophiobolus disseminans</name>
    <dbReference type="NCBI Taxonomy" id="1469910"/>
    <lineage>
        <taxon>Eukaryota</taxon>
        <taxon>Fungi</taxon>
        <taxon>Dikarya</taxon>
        <taxon>Ascomycota</taxon>
        <taxon>Pezizomycotina</taxon>
        <taxon>Dothideomycetes</taxon>
        <taxon>Pleosporomycetidae</taxon>
        <taxon>Pleosporales</taxon>
        <taxon>Pleosporineae</taxon>
        <taxon>Phaeosphaeriaceae</taxon>
        <taxon>Ophiobolus</taxon>
    </lineage>
</organism>
<evidence type="ECO:0000313" key="1">
    <source>
        <dbReference type="EMBL" id="KAF2825354.1"/>
    </source>
</evidence>
<dbReference type="EMBL" id="MU006228">
    <property type="protein sequence ID" value="KAF2825354.1"/>
    <property type="molecule type" value="Genomic_DNA"/>
</dbReference>
<accession>A0A6A6ZXX6</accession>
<evidence type="ECO:0000313" key="2">
    <source>
        <dbReference type="Proteomes" id="UP000799424"/>
    </source>
</evidence>
<protein>
    <submittedName>
        <fullName evidence="1">Uncharacterized protein</fullName>
    </submittedName>
</protein>
<keyword evidence="2" id="KW-1185">Reference proteome</keyword>
<dbReference type="AlphaFoldDB" id="A0A6A6ZXX6"/>
<name>A0A6A6ZXX6_9PLEO</name>
<proteinExistence type="predicted"/>
<reference evidence="1" key="1">
    <citation type="journal article" date="2020" name="Stud. Mycol.">
        <title>101 Dothideomycetes genomes: a test case for predicting lifestyles and emergence of pathogens.</title>
        <authorList>
            <person name="Haridas S."/>
            <person name="Albert R."/>
            <person name="Binder M."/>
            <person name="Bloem J."/>
            <person name="Labutti K."/>
            <person name="Salamov A."/>
            <person name="Andreopoulos B."/>
            <person name="Baker S."/>
            <person name="Barry K."/>
            <person name="Bills G."/>
            <person name="Bluhm B."/>
            <person name="Cannon C."/>
            <person name="Castanera R."/>
            <person name="Culley D."/>
            <person name="Daum C."/>
            <person name="Ezra D."/>
            <person name="Gonzalez J."/>
            <person name="Henrissat B."/>
            <person name="Kuo A."/>
            <person name="Liang C."/>
            <person name="Lipzen A."/>
            <person name="Lutzoni F."/>
            <person name="Magnuson J."/>
            <person name="Mondo S."/>
            <person name="Nolan M."/>
            <person name="Ohm R."/>
            <person name="Pangilinan J."/>
            <person name="Park H.-J."/>
            <person name="Ramirez L."/>
            <person name="Alfaro M."/>
            <person name="Sun H."/>
            <person name="Tritt A."/>
            <person name="Yoshinaga Y."/>
            <person name="Zwiers L.-H."/>
            <person name="Turgeon B."/>
            <person name="Goodwin S."/>
            <person name="Spatafora J."/>
            <person name="Crous P."/>
            <person name="Grigoriev I."/>
        </authorList>
    </citation>
    <scope>NUCLEOTIDE SEQUENCE</scope>
    <source>
        <strain evidence="1">CBS 113818</strain>
    </source>
</reference>
<dbReference type="Proteomes" id="UP000799424">
    <property type="component" value="Unassembled WGS sequence"/>
</dbReference>